<evidence type="ECO:0000313" key="1">
    <source>
        <dbReference type="EMBL" id="MBT2186116.1"/>
    </source>
</evidence>
<organism evidence="1 2">
    <name type="scientific">Sphingobium nicotianae</name>
    <dbReference type="NCBI Taxonomy" id="2782607"/>
    <lineage>
        <taxon>Bacteria</taxon>
        <taxon>Pseudomonadati</taxon>
        <taxon>Pseudomonadota</taxon>
        <taxon>Alphaproteobacteria</taxon>
        <taxon>Sphingomonadales</taxon>
        <taxon>Sphingomonadaceae</taxon>
        <taxon>Sphingobium</taxon>
    </lineage>
</organism>
<dbReference type="RefSeq" id="WP_214621853.1">
    <property type="nucleotide sequence ID" value="NZ_JAHGAW010000002.1"/>
</dbReference>
<accession>A0A9X1D9Z1</accession>
<dbReference type="Pfam" id="PF11578">
    <property type="entry name" value="DUF3237"/>
    <property type="match status" value="1"/>
</dbReference>
<comment type="caution">
    <text evidence="1">The sequence shown here is derived from an EMBL/GenBank/DDBJ whole genome shotgun (WGS) entry which is preliminary data.</text>
</comment>
<gene>
    <name evidence="1" type="ORF">KK488_04075</name>
</gene>
<reference evidence="1" key="1">
    <citation type="submission" date="2021-05" db="EMBL/GenBank/DDBJ databases">
        <title>Genome of Sphingobium sp. strain.</title>
        <authorList>
            <person name="Fan R."/>
        </authorList>
    </citation>
    <scope>NUCLEOTIDE SEQUENCE</scope>
    <source>
        <strain evidence="1">H33</strain>
    </source>
</reference>
<dbReference type="AlphaFoldDB" id="A0A9X1D9Z1"/>
<dbReference type="EMBL" id="JAHGAW010000002">
    <property type="protein sequence ID" value="MBT2186116.1"/>
    <property type="molecule type" value="Genomic_DNA"/>
</dbReference>
<keyword evidence="2" id="KW-1185">Reference proteome</keyword>
<dbReference type="Proteomes" id="UP001138757">
    <property type="component" value="Unassembled WGS sequence"/>
</dbReference>
<dbReference type="Gene3D" id="2.40.160.20">
    <property type="match status" value="1"/>
</dbReference>
<proteinExistence type="predicted"/>
<evidence type="ECO:0000313" key="2">
    <source>
        <dbReference type="Proteomes" id="UP001138757"/>
    </source>
</evidence>
<name>A0A9X1D9Z1_9SPHN</name>
<protein>
    <submittedName>
        <fullName evidence="1">DUF3237 family protein</fullName>
    </submittedName>
</protein>
<sequence length="150" mass="16621">MEQFSIPADRSPDLVADIGFKPAFEVTLSYAPTHQEATPHGERIFKLITGGTVTGRIEGAVYPHGAGEYSLRRADGVTDVNGHVLIQDQKGEWLYVRNIGFARMDGYYRVTSWVDADVRSEHSWVLGLFFIGIAKPAAEGVLTISYYEVL</sequence>